<evidence type="ECO:0000313" key="2">
    <source>
        <dbReference type="Proteomes" id="UP001157440"/>
    </source>
</evidence>
<comment type="caution">
    <text evidence="1">The sequence shown here is derived from an EMBL/GenBank/DDBJ whole genome shotgun (WGS) entry which is preliminary data.</text>
</comment>
<dbReference type="AlphaFoldDB" id="A0AA37TL34"/>
<name>A0AA37TL34_9HYPH</name>
<proteinExistence type="predicted"/>
<evidence type="ECO:0008006" key="3">
    <source>
        <dbReference type="Google" id="ProtNLM"/>
    </source>
</evidence>
<reference evidence="2" key="1">
    <citation type="journal article" date="2019" name="Int. J. Syst. Evol. Microbiol.">
        <title>The Global Catalogue of Microorganisms (GCM) 10K type strain sequencing project: providing services to taxonomists for standard genome sequencing and annotation.</title>
        <authorList>
            <consortium name="The Broad Institute Genomics Platform"/>
            <consortium name="The Broad Institute Genome Sequencing Center for Infectious Disease"/>
            <person name="Wu L."/>
            <person name="Ma J."/>
        </authorList>
    </citation>
    <scope>NUCLEOTIDE SEQUENCE [LARGE SCALE GENOMIC DNA]</scope>
    <source>
        <strain evidence="2">NBRC 103632</strain>
    </source>
</reference>
<gene>
    <name evidence="1" type="ORF">GCM10007890_52380</name>
</gene>
<dbReference type="EMBL" id="BSPL01000025">
    <property type="protein sequence ID" value="GLS73223.1"/>
    <property type="molecule type" value="Genomic_DNA"/>
</dbReference>
<sequence>MVLGLRPHQAQSDGGALTFLSLAMHRRLLLASFRCSQGALGSGREVALGDARLRRRRVGDLRGWPGEAGAAVQEVLATSWSNTRAEGQISRLKILKRTMYGRASFALRRRVLLAA</sequence>
<keyword evidence="2" id="KW-1185">Reference proteome</keyword>
<evidence type="ECO:0000313" key="1">
    <source>
        <dbReference type="EMBL" id="GLS73223.1"/>
    </source>
</evidence>
<accession>A0AA37TL34</accession>
<dbReference type="Proteomes" id="UP001157440">
    <property type="component" value="Unassembled WGS sequence"/>
</dbReference>
<protein>
    <recommendedName>
        <fullName evidence="3">Transposase</fullName>
    </recommendedName>
</protein>
<organism evidence="1 2">
    <name type="scientific">Methylobacterium tardum</name>
    <dbReference type="NCBI Taxonomy" id="374432"/>
    <lineage>
        <taxon>Bacteria</taxon>
        <taxon>Pseudomonadati</taxon>
        <taxon>Pseudomonadota</taxon>
        <taxon>Alphaproteobacteria</taxon>
        <taxon>Hyphomicrobiales</taxon>
        <taxon>Methylobacteriaceae</taxon>
        <taxon>Methylobacterium</taxon>
    </lineage>
</organism>